<comment type="caution">
    <text evidence="3">The sequence shown here is derived from an EMBL/GenBank/DDBJ whole genome shotgun (WGS) entry which is preliminary data.</text>
</comment>
<evidence type="ECO:0000313" key="4">
    <source>
        <dbReference type="Proteomes" id="UP001257277"/>
    </source>
</evidence>
<dbReference type="Gene3D" id="1.20.80.10">
    <property type="match status" value="1"/>
</dbReference>
<dbReference type="Pfam" id="PF00887">
    <property type="entry name" value="ACBP"/>
    <property type="match status" value="1"/>
</dbReference>
<dbReference type="InterPro" id="IPR000582">
    <property type="entry name" value="Acyl-CoA-binding_protein"/>
</dbReference>
<evidence type="ECO:0000256" key="1">
    <source>
        <dbReference type="ARBA" id="ARBA00023121"/>
    </source>
</evidence>
<dbReference type="PANTHER" id="PTHR23310:SF62">
    <property type="entry name" value="ACYL-COA BINDING PROTEIN 1, ISOFORM A"/>
    <property type="match status" value="1"/>
</dbReference>
<dbReference type="EMBL" id="JAVTTO010000004">
    <property type="protein sequence ID" value="MDT7832858.1"/>
    <property type="molecule type" value="Genomic_DNA"/>
</dbReference>
<organism evidence="3 4">
    <name type="scientific">Asprobacillus argus</name>
    <dbReference type="NCBI Taxonomy" id="3076534"/>
    <lineage>
        <taxon>Bacteria</taxon>
        <taxon>Pseudomonadati</taxon>
        <taxon>Bacteroidota</taxon>
        <taxon>Flavobacteriia</taxon>
        <taxon>Flavobacteriales</taxon>
        <taxon>Flavobacteriaceae</taxon>
        <taxon>Asprobacillus</taxon>
    </lineage>
</organism>
<proteinExistence type="predicted"/>
<sequence>MAKDLDIKFDEAFEKISALEESIAPDLMLKLYAYYKQGTSGDPLSLNTGPDVRNAFKFNAWMQLNGMTQEDAKKEYIKLAKKILS</sequence>
<keyword evidence="4" id="KW-1185">Reference proteome</keyword>
<dbReference type="InterPro" id="IPR035984">
    <property type="entry name" value="Acyl-CoA-binding_sf"/>
</dbReference>
<evidence type="ECO:0000313" key="3">
    <source>
        <dbReference type="EMBL" id="MDT7832858.1"/>
    </source>
</evidence>
<dbReference type="RefSeq" id="WP_349242111.1">
    <property type="nucleotide sequence ID" value="NZ_JAVTTO010000004.1"/>
</dbReference>
<keyword evidence="1" id="KW-0446">Lipid-binding</keyword>
<gene>
    <name evidence="3" type="ORF">RQM59_10740</name>
</gene>
<dbReference type="PROSITE" id="PS51228">
    <property type="entry name" value="ACB_2"/>
    <property type="match status" value="1"/>
</dbReference>
<evidence type="ECO:0000259" key="2">
    <source>
        <dbReference type="PROSITE" id="PS51228"/>
    </source>
</evidence>
<dbReference type="InterPro" id="IPR014352">
    <property type="entry name" value="FERM/acyl-CoA-bd_prot_sf"/>
</dbReference>
<dbReference type="SUPFAM" id="SSF47027">
    <property type="entry name" value="Acyl-CoA binding protein"/>
    <property type="match status" value="1"/>
</dbReference>
<reference evidence="3 4" key="1">
    <citation type="submission" date="2023-09" db="EMBL/GenBank/DDBJ databases">
        <title>Novel taxa isolated from Blanes Bay.</title>
        <authorList>
            <person name="Rey-Velasco X."/>
            <person name="Lucena T."/>
        </authorList>
    </citation>
    <scope>NUCLEOTIDE SEQUENCE [LARGE SCALE GENOMIC DNA]</scope>
    <source>
        <strain evidence="3 4">S356</strain>
    </source>
</reference>
<dbReference type="PRINTS" id="PR00689">
    <property type="entry name" value="ACOABINDINGP"/>
</dbReference>
<feature type="domain" description="ACB" evidence="2">
    <location>
        <begin position="5"/>
        <end position="85"/>
    </location>
</feature>
<dbReference type="Proteomes" id="UP001257277">
    <property type="component" value="Unassembled WGS sequence"/>
</dbReference>
<protein>
    <submittedName>
        <fullName evidence="3">Acyl-CoA-binding protein</fullName>
    </submittedName>
</protein>
<dbReference type="PANTHER" id="PTHR23310">
    <property type="entry name" value="ACYL-COA-BINDING PROTEIN, ACBP"/>
    <property type="match status" value="1"/>
</dbReference>
<accession>A0ABU3LHD1</accession>
<name>A0ABU3LHD1_9FLAO</name>